<dbReference type="SMART" id="SM00486">
    <property type="entry name" value="POLBc"/>
    <property type="match status" value="1"/>
</dbReference>
<dbReference type="Pfam" id="PF03104">
    <property type="entry name" value="DNA_pol_B_exo1"/>
    <property type="match status" value="1"/>
</dbReference>
<dbReference type="GO" id="GO:0003887">
    <property type="term" value="F:DNA-directed DNA polymerase activity"/>
    <property type="evidence" value="ECO:0007669"/>
    <property type="project" value="UniProtKB-EC"/>
</dbReference>
<dbReference type="Gene3D" id="3.90.1600.10">
    <property type="entry name" value="Palm domain of DNA polymerase"/>
    <property type="match status" value="2"/>
</dbReference>
<dbReference type="InterPro" id="IPR042087">
    <property type="entry name" value="DNA_pol_B_thumb"/>
</dbReference>
<dbReference type="SUPFAM" id="SSF56672">
    <property type="entry name" value="DNA/RNA polymerases"/>
    <property type="match status" value="1"/>
</dbReference>
<keyword evidence="3 7" id="KW-0548">Nucleotidyltransferase</keyword>
<accession>A0ABS8W5X5</accession>
<organism evidence="10 11">
    <name type="scientific">Motilimonas cestriensis</name>
    <dbReference type="NCBI Taxonomy" id="2742685"/>
    <lineage>
        <taxon>Bacteria</taxon>
        <taxon>Pseudomonadati</taxon>
        <taxon>Pseudomonadota</taxon>
        <taxon>Gammaproteobacteria</taxon>
        <taxon>Alteromonadales</taxon>
        <taxon>Alteromonadales genera incertae sedis</taxon>
        <taxon>Motilimonas</taxon>
    </lineage>
</organism>
<comment type="catalytic activity">
    <reaction evidence="6 7">
        <text>DNA(n) + a 2'-deoxyribonucleoside 5'-triphosphate = DNA(n+1) + diphosphate</text>
        <dbReference type="Rhea" id="RHEA:22508"/>
        <dbReference type="Rhea" id="RHEA-COMP:17339"/>
        <dbReference type="Rhea" id="RHEA-COMP:17340"/>
        <dbReference type="ChEBI" id="CHEBI:33019"/>
        <dbReference type="ChEBI" id="CHEBI:61560"/>
        <dbReference type="ChEBI" id="CHEBI:173112"/>
        <dbReference type="EC" id="2.7.7.7"/>
    </reaction>
</comment>
<dbReference type="Gene3D" id="1.10.132.60">
    <property type="entry name" value="DNA polymerase family B, C-terminal domain"/>
    <property type="match status" value="1"/>
</dbReference>
<dbReference type="RefSeq" id="WP_233051090.1">
    <property type="nucleotide sequence ID" value="NZ_JAIMJA010000001.1"/>
</dbReference>
<dbReference type="PANTHER" id="PTHR10322:SF23">
    <property type="entry name" value="DNA POLYMERASE DELTA CATALYTIC SUBUNIT"/>
    <property type="match status" value="1"/>
</dbReference>
<sequence length="782" mass="88720">MQAIESGFLLTRHSHNTSLGVKHEFWLKGQAGVYRLFTSAEPVVFFVAVEYRNAIATLLADFQYQTKSLDLHTFSQQATLGLYFNSSYQATQASRLLQAAQIETFEADIKPYDRYLMERFVHAEICFTGKFVQKAGYIEVHNAKIKPAPVACSLNTVSLDIECSELGHLYSIGLYADWGQWVYMIGEEQADDLGYIIWCRNEAELLQHFMQWLTRYDPDIIIGWAVIGFDMRLLVQRAQALGIEPRYGRANTLAKWRDSQQGGGFLDLFGRVVIDGIEALKAATYQFDSFSLEFVAQSLLGEGKSINQSVDKMAEINYQFNYDKLALAKYNLQDCRLVWQIFQHTQLLSFLQQRSRLTGLELGRSGGSVAAFTHLYLPRVHRAGYVAPNLPPDGGLASPGGYVMESQPGLYKHVLVLDYKSLYPSIIRTFKIDPVGMIEGLKQPEQAIEGFLGAYFSRHTHFLPDIINELWQARDEAKQQKNAAASQAIKIIMNSFYGVLGSGGCRFYDTRLASSITLRGHQIMKQTRSWIEAKGYQVIYGDTDSTFVLLNEPLESSQDPDAIGRDLAEHINQCWQEKLQQEMNLSCHLEMEFETHYQQFFMPTIRGTEKGSKKRYAGLTGTGAEQKLVFKGLETVRSDWTELARIFQTRLYQMIFSEQDPSAFIRDFVVQTRSGQKDDLLVYKKRLGQPLNSYVKNIPPHARAAMLADAENQRRGLPLRYQNKGVIRYLNTLAGPQPLEYISSAIDYDHYVEKQLQPIADAILPAIGLNFSAIAEDQLGLF</sequence>
<feature type="domain" description="DNA-directed DNA polymerase family B multifunctional" evidence="8">
    <location>
        <begin position="377"/>
        <end position="702"/>
    </location>
</feature>
<dbReference type="PRINTS" id="PR00106">
    <property type="entry name" value="DNAPOLB"/>
</dbReference>
<gene>
    <name evidence="10" type="ORF">K6Y31_01480</name>
</gene>
<keyword evidence="2 7" id="KW-0808">Transferase</keyword>
<dbReference type="NCBIfam" id="NF004421">
    <property type="entry name" value="PRK05762.1-2"/>
    <property type="match status" value="1"/>
</dbReference>
<dbReference type="Proteomes" id="UP001201273">
    <property type="component" value="Unassembled WGS sequence"/>
</dbReference>
<evidence type="ECO:0000313" key="10">
    <source>
        <dbReference type="EMBL" id="MCE2593487.1"/>
    </source>
</evidence>
<protein>
    <recommendedName>
        <fullName evidence="7">DNA polymerase</fullName>
        <ecNumber evidence="7">2.7.7.7</ecNumber>
    </recommendedName>
</protein>
<dbReference type="InterPro" id="IPR023211">
    <property type="entry name" value="DNA_pol_palm_dom_sf"/>
</dbReference>
<dbReference type="InterPro" id="IPR012337">
    <property type="entry name" value="RNaseH-like_sf"/>
</dbReference>
<dbReference type="CDD" id="cd05537">
    <property type="entry name" value="POLBc_Pol_II"/>
    <property type="match status" value="1"/>
</dbReference>
<dbReference type="EMBL" id="JAIMJA010000001">
    <property type="protein sequence ID" value="MCE2593487.1"/>
    <property type="molecule type" value="Genomic_DNA"/>
</dbReference>
<dbReference type="InterPro" id="IPR050240">
    <property type="entry name" value="DNA_pol_type-B"/>
</dbReference>
<evidence type="ECO:0000313" key="11">
    <source>
        <dbReference type="Proteomes" id="UP001201273"/>
    </source>
</evidence>
<dbReference type="InterPro" id="IPR006172">
    <property type="entry name" value="DNA-dir_DNA_pol_B"/>
</dbReference>
<dbReference type="SUPFAM" id="SSF53098">
    <property type="entry name" value="Ribonuclease H-like"/>
    <property type="match status" value="1"/>
</dbReference>
<dbReference type="InterPro" id="IPR036397">
    <property type="entry name" value="RNaseH_sf"/>
</dbReference>
<evidence type="ECO:0000256" key="3">
    <source>
        <dbReference type="ARBA" id="ARBA00022695"/>
    </source>
</evidence>
<dbReference type="InterPro" id="IPR006134">
    <property type="entry name" value="DNA-dir_DNA_pol_B_multi_dom"/>
</dbReference>
<feature type="domain" description="DNA-directed DNA polymerase family B exonuclease" evidence="9">
    <location>
        <begin position="195"/>
        <end position="293"/>
    </location>
</feature>
<evidence type="ECO:0000256" key="7">
    <source>
        <dbReference type="RuleBase" id="RU000442"/>
    </source>
</evidence>
<dbReference type="InterPro" id="IPR006133">
    <property type="entry name" value="DNA-dir_DNA_pol_B_exonuc"/>
</dbReference>
<evidence type="ECO:0000256" key="5">
    <source>
        <dbReference type="ARBA" id="ARBA00023125"/>
    </source>
</evidence>
<comment type="caution">
    <text evidence="10">The sequence shown here is derived from an EMBL/GenBank/DDBJ whole genome shotgun (WGS) entry which is preliminary data.</text>
</comment>
<dbReference type="InterPro" id="IPR043502">
    <property type="entry name" value="DNA/RNA_pol_sf"/>
</dbReference>
<evidence type="ECO:0000256" key="4">
    <source>
        <dbReference type="ARBA" id="ARBA00022932"/>
    </source>
</evidence>
<keyword evidence="11" id="KW-1185">Reference proteome</keyword>
<evidence type="ECO:0000256" key="1">
    <source>
        <dbReference type="ARBA" id="ARBA00005755"/>
    </source>
</evidence>
<dbReference type="CDD" id="cd05784">
    <property type="entry name" value="DNA_polB_II_exo"/>
    <property type="match status" value="1"/>
</dbReference>
<evidence type="ECO:0000259" key="9">
    <source>
        <dbReference type="Pfam" id="PF03104"/>
    </source>
</evidence>
<dbReference type="InterPro" id="IPR017964">
    <property type="entry name" value="DNA-dir_DNA_pol_B_CS"/>
</dbReference>
<keyword evidence="4 7" id="KW-0239">DNA-directed DNA polymerase</keyword>
<dbReference type="EC" id="2.7.7.7" evidence="7"/>
<reference evidence="10 11" key="1">
    <citation type="journal article" date="2022" name="Environ. Microbiol. Rep.">
        <title>Eco-phylogenetic analyses reveal divergent evolution of vitamin B12 metabolism in the marine bacterial family 'Psychromonadaceae'.</title>
        <authorList>
            <person name="Jin X."/>
            <person name="Yang Y."/>
            <person name="Cao H."/>
            <person name="Gao B."/>
            <person name="Zhao Z."/>
        </authorList>
    </citation>
    <scope>NUCLEOTIDE SEQUENCE [LARGE SCALE GENOMIC DNA]</scope>
    <source>
        <strain evidence="10 11">MKS20</strain>
    </source>
</reference>
<comment type="similarity">
    <text evidence="1 7">Belongs to the DNA polymerase type-B family.</text>
</comment>
<evidence type="ECO:0000259" key="8">
    <source>
        <dbReference type="Pfam" id="PF00136"/>
    </source>
</evidence>
<keyword evidence="5 7" id="KW-0238">DNA-binding</keyword>
<dbReference type="Gene3D" id="3.30.420.10">
    <property type="entry name" value="Ribonuclease H-like superfamily/Ribonuclease H"/>
    <property type="match status" value="1"/>
</dbReference>
<name>A0ABS8W5X5_9GAMM</name>
<proteinExistence type="inferred from homology"/>
<evidence type="ECO:0000256" key="2">
    <source>
        <dbReference type="ARBA" id="ARBA00022679"/>
    </source>
</evidence>
<keyword evidence="7" id="KW-0235">DNA replication</keyword>
<dbReference type="PROSITE" id="PS00116">
    <property type="entry name" value="DNA_POLYMERASE_B"/>
    <property type="match status" value="1"/>
</dbReference>
<evidence type="ECO:0000256" key="6">
    <source>
        <dbReference type="ARBA" id="ARBA00049244"/>
    </source>
</evidence>
<dbReference type="Gene3D" id="2.40.50.590">
    <property type="match status" value="1"/>
</dbReference>
<dbReference type="PANTHER" id="PTHR10322">
    <property type="entry name" value="DNA POLYMERASE CATALYTIC SUBUNIT"/>
    <property type="match status" value="1"/>
</dbReference>
<dbReference type="Pfam" id="PF00136">
    <property type="entry name" value="DNA_pol_B"/>
    <property type="match status" value="1"/>
</dbReference>